<sequence length="401" mass="43660">MSEPDQLTTAGLAYLATKTAAMEPVVLDRVVLAQIDGIDGTTPVDPAEGMPDAGQITWDGTPHGIGKDGDDKVYISVRLESDVGDFDFNRLCVVADDGTVVGISNLPLQCKRKDDQTIPQSGNTIIHSFLVRFTNVAGHMSVTVDAAAWQMDYLSDIQGLRTDLDAHTGDTSQHGNNHTHAEYLPTDHIDQGAQPDPHGQYLTEGRGDARYYTQAQVDAMVDGATLDVKFHYGSTPPDNWFEIDGTEFDRDQENAIWTEAQTRGLVVTESEWQAGENGKFSDGDGSTTFRLPDWRGRYPRGWDHGAGRVSDVASRAGGDTVGSTGEDALQQHRHLMKDTWVDSIYNGNDGNAPTVIEAGANNDLDGTRIGYESGSISPSLDARVSDETTVKDVFIMWCIHR</sequence>
<proteinExistence type="predicted"/>
<dbReference type="InterPro" id="IPR022225">
    <property type="entry name" value="Phage_tail_fibre_N"/>
</dbReference>
<feature type="domain" description="Phage tail fibre protein N-terminal" evidence="2">
    <location>
        <begin position="7"/>
        <end position="147"/>
    </location>
</feature>
<dbReference type="EMBL" id="CAADEZ010000003">
    <property type="protein sequence ID" value="VFJ42977.1"/>
    <property type="molecule type" value="Genomic_DNA"/>
</dbReference>
<dbReference type="AlphaFoldDB" id="A0A450RX72"/>
<dbReference type="SUPFAM" id="SSF88874">
    <property type="entry name" value="Receptor-binding domain of short tail fibre protein gp12"/>
    <property type="match status" value="1"/>
</dbReference>
<evidence type="ECO:0000313" key="3">
    <source>
        <dbReference type="EMBL" id="VFJ42977.1"/>
    </source>
</evidence>
<gene>
    <name evidence="3" type="ORF">BECKFM1743A_GA0114220_1000334</name>
    <name evidence="5" type="ORF">BECKFM1743B_GA0114221_1000334</name>
    <name evidence="4" type="ORF">BECKFM1743C_GA0114222_1000334</name>
</gene>
<reference evidence="4" key="1">
    <citation type="submission" date="2019-02" db="EMBL/GenBank/DDBJ databases">
        <authorList>
            <person name="Gruber-Vodicka R. H."/>
            <person name="Seah K. B. B."/>
        </authorList>
    </citation>
    <scope>NUCLEOTIDE SEQUENCE</scope>
    <source>
        <strain evidence="3">BECK_BZ163</strain>
        <strain evidence="5">BECK_BZ164</strain>
        <strain evidence="4">BECK_BZ165</strain>
    </source>
</reference>
<protein>
    <submittedName>
        <fullName evidence="4">Phage tail-collar fibre protein</fullName>
    </submittedName>
</protein>
<accession>A0A450RX72</accession>
<evidence type="ECO:0000313" key="4">
    <source>
        <dbReference type="EMBL" id="VFJ43713.1"/>
    </source>
</evidence>
<evidence type="ECO:0000259" key="2">
    <source>
        <dbReference type="Pfam" id="PF12571"/>
    </source>
</evidence>
<evidence type="ECO:0000256" key="1">
    <source>
        <dbReference type="SAM" id="MobiDB-lite"/>
    </source>
</evidence>
<organism evidence="4">
    <name type="scientific">Candidatus Kentrum sp. FM</name>
    <dbReference type="NCBI Taxonomy" id="2126340"/>
    <lineage>
        <taxon>Bacteria</taxon>
        <taxon>Pseudomonadati</taxon>
        <taxon>Pseudomonadota</taxon>
        <taxon>Gammaproteobacteria</taxon>
        <taxon>Candidatus Kentrum</taxon>
    </lineage>
</organism>
<dbReference type="Pfam" id="PF12571">
    <property type="entry name" value="Phage_tail_fib"/>
    <property type="match status" value="1"/>
</dbReference>
<dbReference type="EMBL" id="CAADFL010000003">
    <property type="protein sequence ID" value="VFK05695.1"/>
    <property type="molecule type" value="Genomic_DNA"/>
</dbReference>
<feature type="region of interest" description="Disordered" evidence="1">
    <location>
        <begin position="170"/>
        <end position="204"/>
    </location>
</feature>
<evidence type="ECO:0000313" key="5">
    <source>
        <dbReference type="EMBL" id="VFK05695.1"/>
    </source>
</evidence>
<dbReference type="EMBL" id="CAADFA010000003">
    <property type="protein sequence ID" value="VFJ43713.1"/>
    <property type="molecule type" value="Genomic_DNA"/>
</dbReference>
<name>A0A450RX72_9GAMM</name>
<feature type="compositionally biased region" description="Basic and acidic residues" evidence="1">
    <location>
        <begin position="179"/>
        <end position="190"/>
    </location>
</feature>